<feature type="domain" description="Solute-binding protein family 3/N-terminal" evidence="5">
    <location>
        <begin position="45"/>
        <end position="269"/>
    </location>
</feature>
<protein>
    <submittedName>
        <fullName evidence="6">ABC transporter substrate-binding protein</fullName>
    </submittedName>
</protein>
<dbReference type="CDD" id="cd01008">
    <property type="entry name" value="PBP2_NrtA_SsuA_CpmA_like"/>
    <property type="match status" value="1"/>
</dbReference>
<dbReference type="RefSeq" id="WP_345519712.1">
    <property type="nucleotide sequence ID" value="NZ_BAAAXD010000055.1"/>
</dbReference>
<evidence type="ECO:0000259" key="5">
    <source>
        <dbReference type="SMART" id="SM00062"/>
    </source>
</evidence>
<dbReference type="Gene3D" id="3.40.190.10">
    <property type="entry name" value="Periplasmic binding protein-like II"/>
    <property type="match status" value="2"/>
</dbReference>
<dbReference type="InterPro" id="IPR015168">
    <property type="entry name" value="SsuA/THI5"/>
</dbReference>
<sequence length="380" mass="39978">MLRSKRRLAVTACSGFVLLLAGCSGGSTVDDDVAGGGGSAKAPTEVSAGYVSAIDQIGLPAGVEAGYFDDQDLNVKLADPYPTGVDALNALQAGEVDFVQVGTPAIAAAQKGIDLALVGNYTGSASRRSIDDTMAVVASGKSGVDGKDLTTLRGKRVGVSEGSINHLYLLGLLEKAGLKAGDVKIVNTEPPDMAVALKTGGIDVAIIWDPFPITITQQVDGAKEVLRGGEYIPFVGYIVTTPKYAEEHPDIVERFLTARATTDQWMRQNPDKAADAATRWLPGTPTDVALEAMQHNVKQLDPRFSACNYLALDSLAQLLAAQGNVEAGFDVNKYFRPGPILKVMTDEAKLFEDLPEMPASARIESGYAFDRTAAGKACPS</sequence>
<gene>
    <name evidence="6" type="ORF">ACFFTL_36560</name>
</gene>
<proteinExistence type="inferred from homology"/>
<evidence type="ECO:0000313" key="7">
    <source>
        <dbReference type="Proteomes" id="UP001589710"/>
    </source>
</evidence>
<evidence type="ECO:0000256" key="2">
    <source>
        <dbReference type="ARBA" id="ARBA00010742"/>
    </source>
</evidence>
<dbReference type="PANTHER" id="PTHR30024:SF47">
    <property type="entry name" value="TAURINE-BINDING PERIPLASMIC PROTEIN"/>
    <property type="match status" value="1"/>
</dbReference>
<dbReference type="Pfam" id="PF09084">
    <property type="entry name" value="NMT1"/>
    <property type="match status" value="1"/>
</dbReference>
<organism evidence="6 7">
    <name type="scientific">Streptomyces yanii</name>
    <dbReference type="NCBI Taxonomy" id="78510"/>
    <lineage>
        <taxon>Bacteria</taxon>
        <taxon>Bacillati</taxon>
        <taxon>Actinomycetota</taxon>
        <taxon>Actinomycetes</taxon>
        <taxon>Kitasatosporales</taxon>
        <taxon>Streptomycetaceae</taxon>
        <taxon>Streptomyces</taxon>
    </lineage>
</organism>
<feature type="chain" id="PRO_5046240456" evidence="4">
    <location>
        <begin position="30"/>
        <end position="380"/>
    </location>
</feature>
<dbReference type="SMART" id="SM00062">
    <property type="entry name" value="PBPb"/>
    <property type="match status" value="1"/>
</dbReference>
<comment type="caution">
    <text evidence="6">The sequence shown here is derived from an EMBL/GenBank/DDBJ whole genome shotgun (WGS) entry which is preliminary data.</text>
</comment>
<feature type="signal peptide" evidence="4">
    <location>
        <begin position="1"/>
        <end position="29"/>
    </location>
</feature>
<evidence type="ECO:0000256" key="1">
    <source>
        <dbReference type="ARBA" id="ARBA00004418"/>
    </source>
</evidence>
<evidence type="ECO:0000313" key="6">
    <source>
        <dbReference type="EMBL" id="MFB9577647.1"/>
    </source>
</evidence>
<comment type="subcellular location">
    <subcellularLocation>
        <location evidence="1">Periplasm</location>
    </subcellularLocation>
</comment>
<evidence type="ECO:0000256" key="3">
    <source>
        <dbReference type="ARBA" id="ARBA00022729"/>
    </source>
</evidence>
<dbReference type="PANTHER" id="PTHR30024">
    <property type="entry name" value="ALIPHATIC SULFONATES-BINDING PROTEIN-RELATED"/>
    <property type="match status" value="1"/>
</dbReference>
<comment type="similarity">
    <text evidence="2">Belongs to the bacterial solute-binding protein SsuA/TauA family.</text>
</comment>
<dbReference type="SUPFAM" id="SSF53850">
    <property type="entry name" value="Periplasmic binding protein-like II"/>
    <property type="match status" value="1"/>
</dbReference>
<evidence type="ECO:0000256" key="4">
    <source>
        <dbReference type="SAM" id="SignalP"/>
    </source>
</evidence>
<dbReference type="PROSITE" id="PS51257">
    <property type="entry name" value="PROKAR_LIPOPROTEIN"/>
    <property type="match status" value="1"/>
</dbReference>
<dbReference type="EMBL" id="JBHMCG010000151">
    <property type="protein sequence ID" value="MFB9577647.1"/>
    <property type="molecule type" value="Genomic_DNA"/>
</dbReference>
<name>A0ABV5RIG7_9ACTN</name>
<dbReference type="Proteomes" id="UP001589710">
    <property type="component" value="Unassembled WGS sequence"/>
</dbReference>
<keyword evidence="3 4" id="KW-0732">Signal</keyword>
<dbReference type="InterPro" id="IPR001638">
    <property type="entry name" value="Solute-binding_3/MltF_N"/>
</dbReference>
<accession>A0ABV5RIG7</accession>
<reference evidence="6 7" key="1">
    <citation type="submission" date="2024-09" db="EMBL/GenBank/DDBJ databases">
        <authorList>
            <person name="Sun Q."/>
            <person name="Mori K."/>
        </authorList>
    </citation>
    <scope>NUCLEOTIDE SEQUENCE [LARGE SCALE GENOMIC DNA]</scope>
    <source>
        <strain evidence="6 7">JCM 3331</strain>
    </source>
</reference>
<keyword evidence="7" id="KW-1185">Reference proteome</keyword>